<sequence>MMLKLLWKELEERDHQYHHCLCTTSRISKRKVLKKFGEIDLRHSTRGKNFLRKVNKLPIPGYQEGNWELLGNSNLMCDEMSKKIRKVAKKEGNEKLYINHSLKLLKSFTNILSQRMKNVRYISTPNKIEKEKQRSLDQDRLLQKD</sequence>
<proteinExistence type="predicted"/>
<dbReference type="Proteomes" id="UP000257109">
    <property type="component" value="Unassembled WGS sequence"/>
</dbReference>
<reference evidence="1" key="1">
    <citation type="submission" date="2018-05" db="EMBL/GenBank/DDBJ databases">
        <title>Draft genome of Mucuna pruriens seed.</title>
        <authorList>
            <person name="Nnadi N.E."/>
            <person name="Vos R."/>
            <person name="Hasami M.H."/>
            <person name="Devisetty U.K."/>
            <person name="Aguiy J.C."/>
        </authorList>
    </citation>
    <scope>NUCLEOTIDE SEQUENCE [LARGE SCALE GENOMIC DNA]</scope>
    <source>
        <strain evidence="1">JCA_2017</strain>
    </source>
</reference>
<comment type="caution">
    <text evidence="1">The sequence shown here is derived from an EMBL/GenBank/DDBJ whole genome shotgun (WGS) entry which is preliminary data.</text>
</comment>
<dbReference type="EMBL" id="QJKJ01011358">
    <property type="protein sequence ID" value="RDX71369.1"/>
    <property type="molecule type" value="Genomic_DNA"/>
</dbReference>
<keyword evidence="2" id="KW-1185">Reference proteome</keyword>
<organism evidence="1 2">
    <name type="scientific">Mucuna pruriens</name>
    <name type="common">Velvet bean</name>
    <name type="synonym">Dolichos pruriens</name>
    <dbReference type="NCBI Taxonomy" id="157652"/>
    <lineage>
        <taxon>Eukaryota</taxon>
        <taxon>Viridiplantae</taxon>
        <taxon>Streptophyta</taxon>
        <taxon>Embryophyta</taxon>
        <taxon>Tracheophyta</taxon>
        <taxon>Spermatophyta</taxon>
        <taxon>Magnoliopsida</taxon>
        <taxon>eudicotyledons</taxon>
        <taxon>Gunneridae</taxon>
        <taxon>Pentapetalae</taxon>
        <taxon>rosids</taxon>
        <taxon>fabids</taxon>
        <taxon>Fabales</taxon>
        <taxon>Fabaceae</taxon>
        <taxon>Papilionoideae</taxon>
        <taxon>50 kb inversion clade</taxon>
        <taxon>NPAAA clade</taxon>
        <taxon>indigoferoid/millettioid clade</taxon>
        <taxon>Phaseoleae</taxon>
        <taxon>Mucuna</taxon>
    </lineage>
</organism>
<evidence type="ECO:0000313" key="2">
    <source>
        <dbReference type="Proteomes" id="UP000257109"/>
    </source>
</evidence>
<gene>
    <name evidence="1" type="ORF">CR513_49298</name>
</gene>
<dbReference type="AlphaFoldDB" id="A0A371EZC9"/>
<name>A0A371EZC9_MUCPR</name>
<accession>A0A371EZC9</accession>
<evidence type="ECO:0000313" key="1">
    <source>
        <dbReference type="EMBL" id="RDX71369.1"/>
    </source>
</evidence>
<feature type="non-terminal residue" evidence="1">
    <location>
        <position position="1"/>
    </location>
</feature>
<protein>
    <submittedName>
        <fullName evidence="1">Uncharacterized protein</fullName>
    </submittedName>
</protein>